<dbReference type="Proteomes" id="UP000692954">
    <property type="component" value="Unassembled WGS sequence"/>
</dbReference>
<gene>
    <name evidence="2" type="ORF">PSON_ATCC_30995.1.T0390340</name>
</gene>
<dbReference type="EMBL" id="CAJJDN010000039">
    <property type="protein sequence ID" value="CAD8079889.1"/>
    <property type="molecule type" value="Genomic_DNA"/>
</dbReference>
<feature type="transmembrane region" description="Helical" evidence="1">
    <location>
        <begin position="48"/>
        <end position="67"/>
    </location>
</feature>
<feature type="transmembrane region" description="Helical" evidence="1">
    <location>
        <begin position="20"/>
        <end position="41"/>
    </location>
</feature>
<organism evidence="2 3">
    <name type="scientific">Paramecium sonneborni</name>
    <dbReference type="NCBI Taxonomy" id="65129"/>
    <lineage>
        <taxon>Eukaryota</taxon>
        <taxon>Sar</taxon>
        <taxon>Alveolata</taxon>
        <taxon>Ciliophora</taxon>
        <taxon>Intramacronucleata</taxon>
        <taxon>Oligohymenophorea</taxon>
        <taxon>Peniculida</taxon>
        <taxon>Parameciidae</taxon>
        <taxon>Paramecium</taxon>
    </lineage>
</organism>
<evidence type="ECO:0000313" key="3">
    <source>
        <dbReference type="Proteomes" id="UP000692954"/>
    </source>
</evidence>
<proteinExistence type="predicted"/>
<dbReference type="AlphaFoldDB" id="A0A8S1MK40"/>
<comment type="caution">
    <text evidence="2">The sequence shown here is derived from an EMBL/GenBank/DDBJ whole genome shotgun (WGS) entry which is preliminary data.</text>
</comment>
<feature type="transmembrane region" description="Helical" evidence="1">
    <location>
        <begin position="87"/>
        <end position="116"/>
    </location>
</feature>
<dbReference type="OrthoDB" id="304952at2759"/>
<keyword evidence="1" id="KW-0812">Transmembrane</keyword>
<name>A0A8S1MK40_9CILI</name>
<keyword evidence="1" id="KW-0472">Membrane</keyword>
<protein>
    <submittedName>
        <fullName evidence="2">Uncharacterized protein</fullName>
    </submittedName>
</protein>
<sequence>MIITIIDACIYNVDGTRRILIARIIVQAGLLIIFWLIFHCLRKLRNGFLNVATFLYFISLFICWTETDYYLFYEQKKPYTSYTAEIYTLLFALVILQESQVCQTISLLFSLFYSLFRYK</sequence>
<evidence type="ECO:0000313" key="2">
    <source>
        <dbReference type="EMBL" id="CAD8079889.1"/>
    </source>
</evidence>
<keyword evidence="1" id="KW-1133">Transmembrane helix</keyword>
<keyword evidence="3" id="KW-1185">Reference proteome</keyword>
<accession>A0A8S1MK40</accession>
<reference evidence="2" key="1">
    <citation type="submission" date="2021-01" db="EMBL/GenBank/DDBJ databases">
        <authorList>
            <consortium name="Genoscope - CEA"/>
            <person name="William W."/>
        </authorList>
    </citation>
    <scope>NUCLEOTIDE SEQUENCE</scope>
</reference>
<evidence type="ECO:0000256" key="1">
    <source>
        <dbReference type="SAM" id="Phobius"/>
    </source>
</evidence>